<name>A0AAX7U8B6_ASTCA</name>
<accession>A0AAX7U8B6</accession>
<dbReference type="GeneTree" id="ENSGT00940000157686"/>
<proteinExistence type="inferred from homology"/>
<keyword evidence="11" id="KW-1185">Reference proteome</keyword>
<evidence type="ECO:0000256" key="2">
    <source>
        <dbReference type="ARBA" id="ARBA00007381"/>
    </source>
</evidence>
<dbReference type="SUPFAM" id="SSF53067">
    <property type="entry name" value="Actin-like ATPase domain"/>
    <property type="match status" value="2"/>
</dbReference>
<dbReference type="Pfam" id="PF00012">
    <property type="entry name" value="HSP70"/>
    <property type="match status" value="1"/>
</dbReference>
<evidence type="ECO:0000256" key="5">
    <source>
        <dbReference type="ARBA" id="ARBA00022824"/>
    </source>
</evidence>
<organism evidence="10 11">
    <name type="scientific">Astatotilapia calliptera</name>
    <name type="common">Eastern happy</name>
    <name type="synonym">Chromis callipterus</name>
    <dbReference type="NCBI Taxonomy" id="8154"/>
    <lineage>
        <taxon>Eukaryota</taxon>
        <taxon>Metazoa</taxon>
        <taxon>Chordata</taxon>
        <taxon>Craniata</taxon>
        <taxon>Vertebrata</taxon>
        <taxon>Euteleostomi</taxon>
        <taxon>Actinopterygii</taxon>
        <taxon>Neopterygii</taxon>
        <taxon>Teleostei</taxon>
        <taxon>Neoteleostei</taxon>
        <taxon>Acanthomorphata</taxon>
        <taxon>Ovalentaria</taxon>
        <taxon>Cichlomorphae</taxon>
        <taxon>Cichliformes</taxon>
        <taxon>Cichlidae</taxon>
        <taxon>African cichlids</taxon>
        <taxon>Pseudocrenilabrinae</taxon>
        <taxon>Haplochromini</taxon>
        <taxon>Astatotilapia</taxon>
    </lineage>
</organism>
<dbReference type="InterPro" id="IPR043129">
    <property type="entry name" value="ATPase_NBD"/>
</dbReference>
<dbReference type="Gene3D" id="3.30.420.40">
    <property type="match status" value="2"/>
</dbReference>
<evidence type="ECO:0000256" key="9">
    <source>
        <dbReference type="SAM" id="MobiDB-lite"/>
    </source>
</evidence>
<keyword evidence="6" id="KW-0067">ATP-binding</keyword>
<evidence type="ECO:0000256" key="1">
    <source>
        <dbReference type="ARBA" id="ARBA00004319"/>
    </source>
</evidence>
<dbReference type="SUPFAM" id="SSF100934">
    <property type="entry name" value="Heat shock protein 70kD (HSP70), C-terminal subdomain"/>
    <property type="match status" value="1"/>
</dbReference>
<comment type="similarity">
    <text evidence="2">Belongs to the heat shock protein 70 family.</text>
</comment>
<keyword evidence="3" id="KW-0732">Signal</keyword>
<reference evidence="10" key="3">
    <citation type="submission" date="2025-09" db="UniProtKB">
        <authorList>
            <consortium name="Ensembl"/>
        </authorList>
    </citation>
    <scope>IDENTIFICATION</scope>
</reference>
<feature type="compositionally biased region" description="Polar residues" evidence="9">
    <location>
        <begin position="890"/>
        <end position="930"/>
    </location>
</feature>
<evidence type="ECO:0000313" key="11">
    <source>
        <dbReference type="Proteomes" id="UP000265100"/>
    </source>
</evidence>
<dbReference type="Proteomes" id="UP000265100">
    <property type="component" value="Chromosome 10"/>
</dbReference>
<dbReference type="AlphaFoldDB" id="A0AAX7U8B6"/>
<evidence type="ECO:0000256" key="7">
    <source>
        <dbReference type="ARBA" id="ARBA00023186"/>
    </source>
</evidence>
<dbReference type="InterPro" id="IPR029048">
    <property type="entry name" value="HSP70_C_sf"/>
</dbReference>
<dbReference type="CDD" id="cd10230">
    <property type="entry name" value="ASKHA_NBD_HSP70_HYOU1"/>
    <property type="match status" value="1"/>
</dbReference>
<evidence type="ECO:0000256" key="4">
    <source>
        <dbReference type="ARBA" id="ARBA00022741"/>
    </source>
</evidence>
<dbReference type="PANTHER" id="PTHR45639:SF3">
    <property type="entry name" value="HYPOXIA UP-REGULATED PROTEIN 1"/>
    <property type="match status" value="1"/>
</dbReference>
<dbReference type="PRINTS" id="PR00301">
    <property type="entry name" value="HEATSHOCK70"/>
</dbReference>
<evidence type="ECO:0000256" key="8">
    <source>
        <dbReference type="ARBA" id="ARBA00040503"/>
    </source>
</evidence>
<reference evidence="10" key="2">
    <citation type="submission" date="2025-08" db="UniProtKB">
        <authorList>
            <consortium name="Ensembl"/>
        </authorList>
    </citation>
    <scope>IDENTIFICATION</scope>
</reference>
<dbReference type="PROSITE" id="PS00329">
    <property type="entry name" value="HSP70_2"/>
    <property type="match status" value="1"/>
</dbReference>
<keyword evidence="4" id="KW-0547">Nucleotide-binding</keyword>
<dbReference type="Gene3D" id="1.20.1270.10">
    <property type="match status" value="1"/>
</dbReference>
<dbReference type="GO" id="GO:0034663">
    <property type="term" value="C:endoplasmic reticulum chaperone complex"/>
    <property type="evidence" value="ECO:0007669"/>
    <property type="project" value="TreeGrafter"/>
</dbReference>
<dbReference type="GO" id="GO:0005788">
    <property type="term" value="C:endoplasmic reticulum lumen"/>
    <property type="evidence" value="ECO:0007669"/>
    <property type="project" value="UniProtKB-SubCell"/>
</dbReference>
<reference evidence="10" key="1">
    <citation type="submission" date="2018-05" db="EMBL/GenBank/DDBJ databases">
        <authorList>
            <person name="Datahose"/>
        </authorList>
    </citation>
    <scope>NUCLEOTIDE SEQUENCE</scope>
</reference>
<evidence type="ECO:0000313" key="10">
    <source>
        <dbReference type="Ensembl" id="ENSACLP00000066018.1"/>
    </source>
</evidence>
<comment type="subcellular location">
    <subcellularLocation>
        <location evidence="1">Endoplasmic reticulum lumen</location>
    </subcellularLocation>
</comment>
<protein>
    <recommendedName>
        <fullName evidence="8">Hypoxia up-regulated protein 1</fullName>
    </recommendedName>
</protein>
<keyword evidence="7" id="KW-0143">Chaperone</keyword>
<dbReference type="FunFam" id="3.30.30.30:FF:000004">
    <property type="entry name" value="hypoxia up-regulated protein 1"/>
    <property type="match status" value="1"/>
</dbReference>
<dbReference type="GO" id="GO:0030968">
    <property type="term" value="P:endoplasmic reticulum unfolded protein response"/>
    <property type="evidence" value="ECO:0007669"/>
    <property type="project" value="TreeGrafter"/>
</dbReference>
<dbReference type="InterPro" id="IPR018181">
    <property type="entry name" value="Heat_shock_70_CS"/>
</dbReference>
<dbReference type="Gene3D" id="3.90.640.10">
    <property type="entry name" value="Actin, Chain A, domain 4"/>
    <property type="match status" value="1"/>
</dbReference>
<dbReference type="GO" id="GO:1903298">
    <property type="term" value="P:negative regulation of hypoxia-induced intrinsic apoptotic signaling pathway"/>
    <property type="evidence" value="ECO:0007669"/>
    <property type="project" value="TreeGrafter"/>
</dbReference>
<dbReference type="GO" id="GO:0140662">
    <property type="term" value="F:ATP-dependent protein folding chaperone"/>
    <property type="evidence" value="ECO:0007669"/>
    <property type="project" value="InterPro"/>
</dbReference>
<dbReference type="Gene3D" id="2.60.34.10">
    <property type="entry name" value="Substrate Binding Domain Of DNAk, Chain A, domain 1"/>
    <property type="match status" value="1"/>
</dbReference>
<dbReference type="FunFam" id="2.60.34.10:FF:000009">
    <property type="entry name" value="Hypoxia up-regulated protein 1"/>
    <property type="match status" value="1"/>
</dbReference>
<feature type="compositionally biased region" description="Polar residues" evidence="9">
    <location>
        <begin position="860"/>
        <end position="875"/>
    </location>
</feature>
<keyword evidence="5" id="KW-0256">Endoplasmic reticulum</keyword>
<feature type="region of interest" description="Disordered" evidence="9">
    <location>
        <begin position="854"/>
        <end position="930"/>
    </location>
</feature>
<dbReference type="InterPro" id="IPR013126">
    <property type="entry name" value="Hsp_70_fam"/>
</dbReference>
<dbReference type="Gene3D" id="3.30.30.30">
    <property type="match status" value="1"/>
</dbReference>
<dbReference type="PROSITE" id="PS01036">
    <property type="entry name" value="HSP70_3"/>
    <property type="match status" value="1"/>
</dbReference>
<dbReference type="FunFam" id="1.20.1270.10:FF:000013">
    <property type="entry name" value="Hypoxia up-regulated protein 1"/>
    <property type="match status" value="1"/>
</dbReference>
<dbReference type="GO" id="GO:0005524">
    <property type="term" value="F:ATP binding"/>
    <property type="evidence" value="ECO:0007669"/>
    <property type="project" value="UniProtKB-KW"/>
</dbReference>
<gene>
    <name evidence="10" type="primary">HYOU1</name>
</gene>
<sequence length="930" mass="105112">MSVDLGSEWMKIAIVKPGVPMEIVLNKESRRKTPTVVCLKENERLFGDSAMGSVKNPKSVYRHLQSLLGKKHENLQVALYQKRFPEHHLQEDPVRGTVHFKNSEEMQYTPEELLGMVLNYSRGLAQDFAEQTIKDAVITVPAFFNQAERRAVLHAAHIAGLKVLQLINDNTAVALNYGVFRRKDIDSTAKHVMFYDMGSGSTTATIVTYQTVKTKESGTQPQLQIRGVGFDRGLGGFEMDLRLRDHLARLFNEQKKSKKDVRENHRAMAKLLKEAQRLKTVLSANVDFMAQVEGLMDDIDFKAKVTRSEFEELCADLFERVPRPVQDALTAAEMKLDIEQVILVGGSTRVPKVQEVLLKAVGKEELGKNINADEAAAMGAVYQAAALSKAFKVKPFLVRDAAVFPIQVEFTREVEEEESVKTLKHNKRILFQRMATYPQRKVITFNRYNDDFVFNINYGDLSFLSQEDLSVFGSLNLTTVKLSGVGSSFQKHADAESKGIKAHFNMDESGVLLLDRVTCELSYLTEGTICCLPELGNTISTLFGGGSSEPAPNVTEPVQVTSPIKSNTCWSRNCLVKMYIHERLAFTKLLLILPICLPAKEEKDGDKSVNTEVEKKARPQKKSKISEEITLELLINDIVDPTADDLTSSKKKLQDLTDRDLAKQEREKTLNSLEAFIFETQDKLYQEDYQQVVTEEEQEQISAKLKEVSEWMDEDGYAATTKQLREKLFQLKSLCKDMFFRVDERRKWPEHLARLESLLNSSSFFLKSARLIPEDDQIFTDVELNMLEKVINETMVDFTCLFTWVWKNETTAEQEKRSPKERPVLLSKDIESKRTLLEREVNYLFNKAKFAKPKPKAKNSTSTDKSSKANSTAEENVSPPIEESTDTKSDTGSSEEIPSDETPSTESTLDSQSQPKEESATTGLYTTPVN</sequence>
<dbReference type="Ensembl" id="ENSACLT00000091556.1">
    <property type="protein sequence ID" value="ENSACLP00000066018.1"/>
    <property type="gene ID" value="ENSACLG00000004327.2"/>
</dbReference>
<evidence type="ECO:0000256" key="3">
    <source>
        <dbReference type="ARBA" id="ARBA00022729"/>
    </source>
</evidence>
<evidence type="ECO:0000256" key="6">
    <source>
        <dbReference type="ARBA" id="ARBA00022840"/>
    </source>
</evidence>
<dbReference type="InterPro" id="IPR029047">
    <property type="entry name" value="HSP70_peptide-bd_sf"/>
</dbReference>
<dbReference type="PANTHER" id="PTHR45639">
    <property type="entry name" value="HSC70CB, ISOFORM G-RELATED"/>
    <property type="match status" value="1"/>
</dbReference>
<dbReference type="FunFam" id="3.90.640.10:FF:000012">
    <property type="entry name" value="Hypoxia up-regulated protein 1"/>
    <property type="match status" value="1"/>
</dbReference>